<organism evidence="1 2">
    <name type="scientific">Araneus ventricosus</name>
    <name type="common">Orbweaver spider</name>
    <name type="synonym">Epeira ventricosa</name>
    <dbReference type="NCBI Taxonomy" id="182803"/>
    <lineage>
        <taxon>Eukaryota</taxon>
        <taxon>Metazoa</taxon>
        <taxon>Ecdysozoa</taxon>
        <taxon>Arthropoda</taxon>
        <taxon>Chelicerata</taxon>
        <taxon>Arachnida</taxon>
        <taxon>Araneae</taxon>
        <taxon>Araneomorphae</taxon>
        <taxon>Entelegynae</taxon>
        <taxon>Araneoidea</taxon>
        <taxon>Araneidae</taxon>
        <taxon>Araneus</taxon>
    </lineage>
</organism>
<reference evidence="1 2" key="1">
    <citation type="journal article" date="2019" name="Sci. Rep.">
        <title>Orb-weaving spider Araneus ventricosus genome elucidates the spidroin gene catalogue.</title>
        <authorList>
            <person name="Kono N."/>
            <person name="Nakamura H."/>
            <person name="Ohtoshi R."/>
            <person name="Moran D.A.P."/>
            <person name="Shinohara A."/>
            <person name="Yoshida Y."/>
            <person name="Fujiwara M."/>
            <person name="Mori M."/>
            <person name="Tomita M."/>
            <person name="Arakawa K."/>
        </authorList>
    </citation>
    <scope>NUCLEOTIDE SEQUENCE [LARGE SCALE GENOMIC DNA]</scope>
</reference>
<evidence type="ECO:0000313" key="2">
    <source>
        <dbReference type="Proteomes" id="UP000499080"/>
    </source>
</evidence>
<dbReference type="OrthoDB" id="6516679at2759"/>
<comment type="caution">
    <text evidence="1">The sequence shown here is derived from an EMBL/GenBank/DDBJ whole genome shotgun (WGS) entry which is preliminary data.</text>
</comment>
<sequence>MQSWISCLGFTPVRKVGLSEKLLKLYFGPYLVVQQLSDVPYGFEELEPSPRRRNTREVVYVLSMKKFYDPAEQEQLLIDDSTTLRNEAATDIVYDSEIHDEDRQYS</sequence>
<keyword evidence="2" id="KW-1185">Reference proteome</keyword>
<dbReference type="AlphaFoldDB" id="A0A4Y2L6C8"/>
<dbReference type="EMBL" id="BGPR01005424">
    <property type="protein sequence ID" value="GBN10062.1"/>
    <property type="molecule type" value="Genomic_DNA"/>
</dbReference>
<gene>
    <name evidence="1" type="ORF">AVEN_273545_1</name>
</gene>
<proteinExistence type="predicted"/>
<dbReference type="Proteomes" id="UP000499080">
    <property type="component" value="Unassembled WGS sequence"/>
</dbReference>
<evidence type="ECO:0000313" key="1">
    <source>
        <dbReference type="EMBL" id="GBN10062.1"/>
    </source>
</evidence>
<accession>A0A4Y2L6C8</accession>
<name>A0A4Y2L6C8_ARAVE</name>
<protein>
    <submittedName>
        <fullName evidence="1">Uncharacterized protein</fullName>
    </submittedName>
</protein>